<evidence type="ECO:0000256" key="6">
    <source>
        <dbReference type="ARBA" id="ARBA00048348"/>
    </source>
</evidence>
<dbReference type="KEGG" id="cvr:CHLNCDRAFT_19445"/>
<keyword evidence="3" id="KW-0479">Metal-binding</keyword>
<evidence type="ECO:0000259" key="7">
    <source>
        <dbReference type="PROSITE" id="PS51144"/>
    </source>
</evidence>
<comment type="similarity">
    <text evidence="1">Belongs to the alpha-carbonic anhydrase family.</text>
</comment>
<dbReference type="SMART" id="SM01057">
    <property type="entry name" value="Carb_anhydrase"/>
    <property type="match status" value="1"/>
</dbReference>
<dbReference type="InterPro" id="IPR023561">
    <property type="entry name" value="Carbonic_anhydrase_a-class"/>
</dbReference>
<dbReference type="InterPro" id="IPR036398">
    <property type="entry name" value="CA_dom_sf"/>
</dbReference>
<sequence>AAAPPAWTYAEGGSDWPGVCADGSHQSPIGIVTGSELAPALPPEARASLNFGVALGLRIFNTGRTVQVEWDDLDGSNASVPILGTGWASIYDPAALYSTPTGPPPKLFQIPFKPFQIHWHSACEHVMDGDACPLELHIVTAVDNSTGAEVPEPCNAAPCLAVFGVLLKYNPDVYAPGAPYLDTILSNVPDTVGAAAATHLPGATLDLSSLLPEDLTYVAYNGSLTTPPCSESVAWHVFVTPKAELSASQVQGLQAILGTTVEEAPAACVVNGGAPHSQLTCRIPSGARINNRVLQPVGDRELFVSM</sequence>
<keyword evidence="9" id="KW-1185">Reference proteome</keyword>
<dbReference type="EC" id="4.2.1.1" evidence="2"/>
<dbReference type="EMBL" id="GL433837">
    <property type="protein sequence ID" value="EFN58863.1"/>
    <property type="molecule type" value="Genomic_DNA"/>
</dbReference>
<dbReference type="OMA" id="WIVPTET"/>
<keyword evidence="4" id="KW-0862">Zinc</keyword>
<dbReference type="eggNOG" id="KOG0382">
    <property type="taxonomic scope" value="Eukaryota"/>
</dbReference>
<dbReference type="PANTHER" id="PTHR18952:SF265">
    <property type="entry name" value="CARBONIC ANHYDRASE"/>
    <property type="match status" value="1"/>
</dbReference>
<dbReference type="PANTHER" id="PTHR18952">
    <property type="entry name" value="CARBONIC ANHYDRASE"/>
    <property type="match status" value="1"/>
</dbReference>
<comment type="catalytic activity">
    <reaction evidence="6">
        <text>hydrogencarbonate + H(+) = CO2 + H2O</text>
        <dbReference type="Rhea" id="RHEA:10748"/>
        <dbReference type="ChEBI" id="CHEBI:15377"/>
        <dbReference type="ChEBI" id="CHEBI:15378"/>
        <dbReference type="ChEBI" id="CHEBI:16526"/>
        <dbReference type="ChEBI" id="CHEBI:17544"/>
        <dbReference type="EC" id="4.2.1.1"/>
    </reaction>
</comment>
<dbReference type="AlphaFoldDB" id="E1Z634"/>
<dbReference type="PROSITE" id="PS51144">
    <property type="entry name" value="ALPHA_CA_2"/>
    <property type="match status" value="1"/>
</dbReference>
<dbReference type="Pfam" id="PF00194">
    <property type="entry name" value="Carb_anhydrase"/>
    <property type="match status" value="1"/>
</dbReference>
<organism evidence="9">
    <name type="scientific">Chlorella variabilis</name>
    <name type="common">Green alga</name>
    <dbReference type="NCBI Taxonomy" id="554065"/>
    <lineage>
        <taxon>Eukaryota</taxon>
        <taxon>Viridiplantae</taxon>
        <taxon>Chlorophyta</taxon>
        <taxon>core chlorophytes</taxon>
        <taxon>Trebouxiophyceae</taxon>
        <taxon>Chlorellales</taxon>
        <taxon>Chlorellaceae</taxon>
        <taxon>Chlorella clade</taxon>
        <taxon>Chlorella</taxon>
    </lineage>
</organism>
<evidence type="ECO:0000256" key="1">
    <source>
        <dbReference type="ARBA" id="ARBA00010718"/>
    </source>
</evidence>
<evidence type="ECO:0000256" key="2">
    <source>
        <dbReference type="ARBA" id="ARBA00012925"/>
    </source>
</evidence>
<dbReference type="GeneID" id="17358299"/>
<evidence type="ECO:0000256" key="5">
    <source>
        <dbReference type="ARBA" id="ARBA00023239"/>
    </source>
</evidence>
<evidence type="ECO:0000256" key="3">
    <source>
        <dbReference type="ARBA" id="ARBA00022723"/>
    </source>
</evidence>
<evidence type="ECO:0000313" key="9">
    <source>
        <dbReference type="Proteomes" id="UP000008141"/>
    </source>
</evidence>
<dbReference type="InParanoid" id="E1Z634"/>
<dbReference type="InterPro" id="IPR001148">
    <property type="entry name" value="CA_dom"/>
</dbReference>
<feature type="domain" description="Alpha-carbonic anhydrase" evidence="7">
    <location>
        <begin position="5"/>
        <end position="306"/>
    </location>
</feature>
<gene>
    <name evidence="8" type="ORF">CHLNCDRAFT_19445</name>
</gene>
<dbReference type="CDD" id="cd03124">
    <property type="entry name" value="alpha_CA_prokaryotic_like"/>
    <property type="match status" value="1"/>
</dbReference>
<reference evidence="8 9" key="1">
    <citation type="journal article" date="2010" name="Plant Cell">
        <title>The Chlorella variabilis NC64A genome reveals adaptation to photosymbiosis, coevolution with viruses, and cryptic sex.</title>
        <authorList>
            <person name="Blanc G."/>
            <person name="Duncan G."/>
            <person name="Agarkova I."/>
            <person name="Borodovsky M."/>
            <person name="Gurnon J."/>
            <person name="Kuo A."/>
            <person name="Lindquist E."/>
            <person name="Lucas S."/>
            <person name="Pangilinan J."/>
            <person name="Polle J."/>
            <person name="Salamov A."/>
            <person name="Terry A."/>
            <person name="Yamada T."/>
            <person name="Dunigan D.D."/>
            <person name="Grigoriev I.V."/>
            <person name="Claverie J.M."/>
            <person name="Van Etten J.L."/>
        </authorList>
    </citation>
    <scope>NUCLEOTIDE SEQUENCE [LARGE SCALE GENOMIC DNA]</scope>
    <source>
        <strain evidence="8 9">NC64A</strain>
    </source>
</reference>
<dbReference type="GO" id="GO:0004089">
    <property type="term" value="F:carbonate dehydratase activity"/>
    <property type="evidence" value="ECO:0007669"/>
    <property type="project" value="UniProtKB-EC"/>
</dbReference>
<name>E1Z634_CHLVA</name>
<dbReference type="SUPFAM" id="SSF51069">
    <property type="entry name" value="Carbonic anhydrase"/>
    <property type="match status" value="1"/>
</dbReference>
<dbReference type="Proteomes" id="UP000008141">
    <property type="component" value="Unassembled WGS sequence"/>
</dbReference>
<dbReference type="GO" id="GO:0008270">
    <property type="term" value="F:zinc ion binding"/>
    <property type="evidence" value="ECO:0007669"/>
    <property type="project" value="InterPro"/>
</dbReference>
<evidence type="ECO:0000313" key="8">
    <source>
        <dbReference type="EMBL" id="EFN58863.1"/>
    </source>
</evidence>
<dbReference type="Gene3D" id="3.10.200.10">
    <property type="entry name" value="Alpha carbonic anhydrase"/>
    <property type="match status" value="1"/>
</dbReference>
<proteinExistence type="inferred from homology"/>
<dbReference type="InterPro" id="IPR041891">
    <property type="entry name" value="Alpha_CA_prokaryot-like"/>
</dbReference>
<protein>
    <recommendedName>
        <fullName evidence="2">carbonic anhydrase</fullName>
        <ecNumber evidence="2">4.2.1.1</ecNumber>
    </recommendedName>
</protein>
<accession>E1Z634</accession>
<dbReference type="OrthoDB" id="514232at2759"/>
<evidence type="ECO:0000256" key="4">
    <source>
        <dbReference type="ARBA" id="ARBA00022833"/>
    </source>
</evidence>
<feature type="non-terminal residue" evidence="8">
    <location>
        <position position="1"/>
    </location>
</feature>
<dbReference type="STRING" id="554065.E1Z634"/>
<keyword evidence="5" id="KW-0456">Lyase</keyword>
<dbReference type="RefSeq" id="XP_005850965.1">
    <property type="nucleotide sequence ID" value="XM_005850903.1"/>
</dbReference>